<protein>
    <recommendedName>
        <fullName evidence="3">DUF3247 domain-containing protein</fullName>
    </recommendedName>
</protein>
<dbReference type="PATRIC" id="fig|517011.3.peg.507"/>
<reference evidence="1 2" key="1">
    <citation type="submission" date="2015-05" db="EMBL/GenBank/DDBJ databases">
        <title>Genome sequencing and analysis of members of genus Stenotrophomonas.</title>
        <authorList>
            <person name="Patil P.P."/>
            <person name="Midha S."/>
            <person name="Patil P.B."/>
        </authorList>
    </citation>
    <scope>NUCLEOTIDE SEQUENCE [LARGE SCALE GENOMIC DNA]</scope>
    <source>
        <strain evidence="1 2">DSM 21508</strain>
    </source>
</reference>
<comment type="caution">
    <text evidence="1">The sequence shown here is derived from an EMBL/GenBank/DDBJ whole genome shotgun (WGS) entry which is preliminary data.</text>
</comment>
<dbReference type="InterPro" id="IPR021649">
    <property type="entry name" value="DUF3247"/>
</dbReference>
<accession>A0A0R0DBP2</accession>
<name>A0A0R0DBP2_9GAMM</name>
<evidence type="ECO:0000313" key="2">
    <source>
        <dbReference type="Proteomes" id="UP000051386"/>
    </source>
</evidence>
<dbReference type="AlphaFoldDB" id="A0A0R0DBP2"/>
<gene>
    <name evidence="1" type="ORF">ABB28_05205</name>
</gene>
<dbReference type="RefSeq" id="WP_057507614.1">
    <property type="nucleotide sequence ID" value="NZ_DAMBRS010000001.1"/>
</dbReference>
<sequence length="93" mass="10233">MTQRAPRIHTEAAAIDRLKALQSELDAEMIAELHMQDGSVLVGTVVERPAIQQFLDSDGNEGSNGLLRLDSGEAPVQLLWLDQVQRVVRIGSR</sequence>
<keyword evidence="2" id="KW-1185">Reference proteome</keyword>
<evidence type="ECO:0008006" key="3">
    <source>
        <dbReference type="Google" id="ProtNLM"/>
    </source>
</evidence>
<dbReference type="EMBL" id="LDJK01000014">
    <property type="protein sequence ID" value="KRG75310.1"/>
    <property type="molecule type" value="Genomic_DNA"/>
</dbReference>
<evidence type="ECO:0000313" key="1">
    <source>
        <dbReference type="EMBL" id="KRG75310.1"/>
    </source>
</evidence>
<dbReference type="Gene3D" id="2.30.30.720">
    <property type="entry name" value="Protein of unknown function (DUF3247)"/>
    <property type="match status" value="1"/>
</dbReference>
<dbReference type="Pfam" id="PF11607">
    <property type="entry name" value="DUF3247"/>
    <property type="match status" value="1"/>
</dbReference>
<organism evidence="1 2">
    <name type="scientific">Stenotrophomonas chelatiphaga</name>
    <dbReference type="NCBI Taxonomy" id="517011"/>
    <lineage>
        <taxon>Bacteria</taxon>
        <taxon>Pseudomonadati</taxon>
        <taxon>Pseudomonadota</taxon>
        <taxon>Gammaproteobacteria</taxon>
        <taxon>Lysobacterales</taxon>
        <taxon>Lysobacteraceae</taxon>
        <taxon>Stenotrophomonas</taxon>
    </lineage>
</organism>
<dbReference type="Proteomes" id="UP000051386">
    <property type="component" value="Unassembled WGS sequence"/>
</dbReference>
<proteinExistence type="predicted"/>